<dbReference type="InterPro" id="IPR036388">
    <property type="entry name" value="WH-like_DNA-bd_sf"/>
</dbReference>
<dbReference type="AlphaFoldDB" id="A0A852URP2"/>
<organism evidence="6 7">
    <name type="scientific">Streptosporangium sandarakinum</name>
    <dbReference type="NCBI Taxonomy" id="1260955"/>
    <lineage>
        <taxon>Bacteria</taxon>
        <taxon>Bacillati</taxon>
        <taxon>Actinomycetota</taxon>
        <taxon>Actinomycetes</taxon>
        <taxon>Streptosporangiales</taxon>
        <taxon>Streptosporangiaceae</taxon>
        <taxon>Streptosporangium</taxon>
    </lineage>
</organism>
<dbReference type="PANTHER" id="PTHR47691">
    <property type="entry name" value="REGULATOR-RELATED"/>
    <property type="match status" value="1"/>
</dbReference>
<dbReference type="InterPro" id="IPR019734">
    <property type="entry name" value="TPR_rpt"/>
</dbReference>
<dbReference type="GO" id="GO:0000160">
    <property type="term" value="P:phosphorelay signal transduction system"/>
    <property type="evidence" value="ECO:0007669"/>
    <property type="project" value="InterPro"/>
</dbReference>
<feature type="region of interest" description="Disordered" evidence="4">
    <location>
        <begin position="1079"/>
        <end position="1114"/>
    </location>
</feature>
<proteinExistence type="inferred from homology"/>
<name>A0A852URP2_9ACTN</name>
<dbReference type="EMBL" id="JACCCO010000001">
    <property type="protein sequence ID" value="NYF40217.1"/>
    <property type="molecule type" value="Genomic_DNA"/>
</dbReference>
<dbReference type="SMART" id="SM00862">
    <property type="entry name" value="Trans_reg_C"/>
    <property type="match status" value="1"/>
</dbReference>
<feature type="domain" description="OmpR/PhoB-type" evidence="5">
    <location>
        <begin position="1"/>
        <end position="90"/>
    </location>
</feature>
<feature type="compositionally biased region" description="Low complexity" evidence="4">
    <location>
        <begin position="967"/>
        <end position="984"/>
    </location>
</feature>
<gene>
    <name evidence="6" type="ORF">HDA43_002376</name>
</gene>
<dbReference type="InterPro" id="IPR011990">
    <property type="entry name" value="TPR-like_helical_dom_sf"/>
</dbReference>
<dbReference type="SMART" id="SM01043">
    <property type="entry name" value="BTAD"/>
    <property type="match status" value="1"/>
</dbReference>
<dbReference type="SUPFAM" id="SSF48452">
    <property type="entry name" value="TPR-like"/>
    <property type="match status" value="2"/>
</dbReference>
<evidence type="ECO:0000256" key="3">
    <source>
        <dbReference type="PROSITE-ProRule" id="PRU01091"/>
    </source>
</evidence>
<dbReference type="InterPro" id="IPR005158">
    <property type="entry name" value="BTAD"/>
</dbReference>
<evidence type="ECO:0000313" key="6">
    <source>
        <dbReference type="EMBL" id="NYF40217.1"/>
    </source>
</evidence>
<evidence type="ECO:0000259" key="5">
    <source>
        <dbReference type="PROSITE" id="PS51755"/>
    </source>
</evidence>
<protein>
    <submittedName>
        <fullName evidence="6">Putative ATPase</fullName>
    </submittedName>
</protein>
<dbReference type="PROSITE" id="PS51755">
    <property type="entry name" value="OMPR_PHOB"/>
    <property type="match status" value="1"/>
</dbReference>
<dbReference type="SMART" id="SM00028">
    <property type="entry name" value="TPR"/>
    <property type="match status" value="4"/>
</dbReference>
<dbReference type="InterPro" id="IPR016032">
    <property type="entry name" value="Sig_transdc_resp-reg_C-effctor"/>
</dbReference>
<dbReference type="GO" id="GO:0006355">
    <property type="term" value="P:regulation of DNA-templated transcription"/>
    <property type="evidence" value="ECO:0007669"/>
    <property type="project" value="InterPro"/>
</dbReference>
<dbReference type="SUPFAM" id="SSF46894">
    <property type="entry name" value="C-terminal effector domain of the bipartite response regulators"/>
    <property type="match status" value="1"/>
</dbReference>
<dbReference type="InterPro" id="IPR002182">
    <property type="entry name" value="NB-ARC"/>
</dbReference>
<dbReference type="RefSeq" id="WP_179819755.1">
    <property type="nucleotide sequence ID" value="NZ_JACCCO010000001.1"/>
</dbReference>
<keyword evidence="2 3" id="KW-0238">DNA-binding</keyword>
<dbReference type="Pfam" id="PF25872">
    <property type="entry name" value="HTH_77"/>
    <property type="match status" value="1"/>
</dbReference>
<dbReference type="Pfam" id="PF00486">
    <property type="entry name" value="Trans_reg_C"/>
    <property type="match status" value="1"/>
</dbReference>
<evidence type="ECO:0000256" key="1">
    <source>
        <dbReference type="ARBA" id="ARBA00005820"/>
    </source>
</evidence>
<dbReference type="Pfam" id="PF03704">
    <property type="entry name" value="BTAD"/>
    <property type="match status" value="1"/>
</dbReference>
<dbReference type="GO" id="GO:0003677">
    <property type="term" value="F:DNA binding"/>
    <property type="evidence" value="ECO:0007669"/>
    <property type="project" value="UniProtKB-UniRule"/>
</dbReference>
<dbReference type="PANTHER" id="PTHR47691:SF3">
    <property type="entry name" value="HTH-TYPE TRANSCRIPTIONAL REGULATOR RV0890C-RELATED"/>
    <property type="match status" value="1"/>
</dbReference>
<dbReference type="Gene3D" id="1.25.40.10">
    <property type="entry name" value="Tetratricopeptide repeat domain"/>
    <property type="match status" value="2"/>
</dbReference>
<sequence length="1114" mass="117744">MQFGVLGPLEVRSAAGEEIPVGGPRPRALLVMLLLNAGRVVGVTELIDGQYGDDPPAGAANALQAQVSRLRRNLPAGVVEFHGAGYRLAVDPGDVDVHRFERLAREGRRLLAAGHHEAAAGTLREALGLWRGPALADLPPGSFRREREARLEELRLAAAEDLVEAELALPEGTSVAELRRLADAHPLRERLRGQLMRALHAAGRQAEALEVFEETRRTLAEELGADPSPELAAVHLAVLRAAEPAPPRRRRLAAQLTSFVGRERELGRLGALRDSRLVTITGPGGTGKTRLAIEAAGRDRREACFVDLTSAADDDQVPRAVLGALGLRETGFQSLRTADPADRLVAALAGRESLLVLDNCEHVIAGTAALARGLLAECPGLRVLATSREPLGITGETLVPLAPLPTPPPDLPPRDAAAYPAVRLFADRAAAVRPGFEVGPDNAAAVVRICAALDGLPLAIELAAARLRSFTAEEIAGRLAEHGRFRLLSRGDRTAAARHRTLRAVVEWSWDLLTPEERALARRLAVFTGGASLEAVEEVCGVDDAAGLLADLVDRSLVEADGDRYRMLNTILLFCAEKLAESGEEERLRAAHARHFLGLAERAAPHLLRAGQLRWLERLSAEHGNLMAALRWAVRGDRGTAMRLVAALAIYWWLSGRRAQAGEAAAELLDAAGGPPEGLEEEYVVCVAHAVPRAPAGHWERAGKIMRSLDRPTRHPFTVALWGMLAGPPSGPIGPEAERLLGSDPWNRALGRLSRGLLAVFGGEIARGEREFAEALTGFRDLGERWGTAQALDGLALIAGLRGEWARAREPWGEALRLMEELGALEESADLLAHRAEALVRQGDPAAAVADYRRAGELARKAGWPDAPAEVHLGLGRIAWYRGDLAEARRLFGAALRAVEDGPLAAGTRTRALTALGRLAEAEGDPAGARLRHRRALAAARRTPLTSDLAAAAEGWAGAVLLEHGGEPATTAEGPATAESASGTAGTGRPGRPGTAMAGTGRPASGTARAGESARVAGERAALLLGAAVALRGTAVAGDRDVARTAAGARDLAGVEAFAAAFARGAAMRRDEARAVLDAEARGAEDAEARGAEDTEARGAEDVERRDAEAEPGE</sequence>
<dbReference type="SUPFAM" id="SSF52540">
    <property type="entry name" value="P-loop containing nucleoside triphosphate hydrolases"/>
    <property type="match status" value="1"/>
</dbReference>
<dbReference type="PRINTS" id="PR00364">
    <property type="entry name" value="DISEASERSIST"/>
</dbReference>
<dbReference type="InterPro" id="IPR058852">
    <property type="entry name" value="HTH_77"/>
</dbReference>
<dbReference type="Gene3D" id="1.10.10.10">
    <property type="entry name" value="Winged helix-like DNA-binding domain superfamily/Winged helix DNA-binding domain"/>
    <property type="match status" value="1"/>
</dbReference>
<dbReference type="Proteomes" id="UP000576393">
    <property type="component" value="Unassembled WGS sequence"/>
</dbReference>
<accession>A0A852URP2</accession>
<dbReference type="InterPro" id="IPR027417">
    <property type="entry name" value="P-loop_NTPase"/>
</dbReference>
<keyword evidence="7" id="KW-1185">Reference proteome</keyword>
<comment type="caution">
    <text evidence="6">The sequence shown here is derived from an EMBL/GenBank/DDBJ whole genome shotgun (WGS) entry which is preliminary data.</text>
</comment>
<comment type="similarity">
    <text evidence="1">Belongs to the AfsR/DnrI/RedD regulatory family.</text>
</comment>
<feature type="region of interest" description="Disordered" evidence="4">
    <location>
        <begin position="966"/>
        <end position="1013"/>
    </location>
</feature>
<evidence type="ECO:0000256" key="2">
    <source>
        <dbReference type="ARBA" id="ARBA00023125"/>
    </source>
</evidence>
<evidence type="ECO:0000256" key="4">
    <source>
        <dbReference type="SAM" id="MobiDB-lite"/>
    </source>
</evidence>
<dbReference type="InterPro" id="IPR001867">
    <property type="entry name" value="OmpR/PhoB-type_DNA-bd"/>
</dbReference>
<reference evidence="6 7" key="1">
    <citation type="submission" date="2020-07" db="EMBL/GenBank/DDBJ databases">
        <title>Sequencing the genomes of 1000 actinobacteria strains.</title>
        <authorList>
            <person name="Klenk H.-P."/>
        </authorList>
    </citation>
    <scope>NUCLEOTIDE SEQUENCE [LARGE SCALE GENOMIC DNA]</scope>
    <source>
        <strain evidence="6 7">DSM 45763</strain>
    </source>
</reference>
<evidence type="ECO:0000313" key="7">
    <source>
        <dbReference type="Proteomes" id="UP000576393"/>
    </source>
</evidence>
<dbReference type="Pfam" id="PF00931">
    <property type="entry name" value="NB-ARC"/>
    <property type="match status" value="1"/>
</dbReference>
<dbReference type="CDD" id="cd15831">
    <property type="entry name" value="BTAD"/>
    <property type="match status" value="1"/>
</dbReference>
<feature type="DNA-binding region" description="OmpR/PhoB-type" evidence="3">
    <location>
        <begin position="1"/>
        <end position="90"/>
    </location>
</feature>